<feature type="transmembrane region" description="Helical" evidence="1">
    <location>
        <begin position="37"/>
        <end position="56"/>
    </location>
</feature>
<evidence type="ECO:0000313" key="4">
    <source>
        <dbReference type="WBParaSite" id="HPLM_0000056701-mRNA-1"/>
    </source>
</evidence>
<sequence length="210" mass="23895">MSPPSPGRNVCRTKAVHSEKVPTVDCAFSGLNPHIKFILSSLFIACCLIINTIALYPSLLLTIQTQYSNQPTFSFLINRNDGLPYLFCSVEFHFLRNHYNRFMLSRNHFETPLLSSARLAKRTLVIYGQSAAMVTTVLHERGYKAVHLSGSKLSSYGLRGSEIYEIFNVFPRKRARRGSRLWRSTSSSRLRSVDSKSRLSVNKAKAPWKY</sequence>
<gene>
    <name evidence="2" type="ORF">HPLM_LOCUS568</name>
</gene>
<keyword evidence="1" id="KW-1133">Transmembrane helix</keyword>
<dbReference type="EMBL" id="UZAF01000433">
    <property type="protein sequence ID" value="VDO05751.1"/>
    <property type="molecule type" value="Genomic_DNA"/>
</dbReference>
<reference evidence="4" key="1">
    <citation type="submission" date="2017-02" db="UniProtKB">
        <authorList>
            <consortium name="WormBaseParasite"/>
        </authorList>
    </citation>
    <scope>IDENTIFICATION</scope>
</reference>
<name>A0A0N4VTF0_HAEPC</name>
<evidence type="ECO:0000313" key="2">
    <source>
        <dbReference type="EMBL" id="VDO05751.1"/>
    </source>
</evidence>
<keyword evidence="1" id="KW-0812">Transmembrane</keyword>
<dbReference type="Proteomes" id="UP000268014">
    <property type="component" value="Unassembled WGS sequence"/>
</dbReference>
<keyword evidence="3" id="KW-1185">Reference proteome</keyword>
<keyword evidence="1" id="KW-0472">Membrane</keyword>
<dbReference type="AlphaFoldDB" id="A0A0N4VTF0"/>
<accession>A0A0N4VTF0</accession>
<proteinExistence type="predicted"/>
<organism evidence="4">
    <name type="scientific">Haemonchus placei</name>
    <name type="common">Barber's pole worm</name>
    <dbReference type="NCBI Taxonomy" id="6290"/>
    <lineage>
        <taxon>Eukaryota</taxon>
        <taxon>Metazoa</taxon>
        <taxon>Ecdysozoa</taxon>
        <taxon>Nematoda</taxon>
        <taxon>Chromadorea</taxon>
        <taxon>Rhabditida</taxon>
        <taxon>Rhabditina</taxon>
        <taxon>Rhabditomorpha</taxon>
        <taxon>Strongyloidea</taxon>
        <taxon>Trichostrongylidae</taxon>
        <taxon>Haemonchus</taxon>
    </lineage>
</organism>
<dbReference type="WBParaSite" id="HPLM_0000056701-mRNA-1">
    <property type="protein sequence ID" value="HPLM_0000056701-mRNA-1"/>
    <property type="gene ID" value="HPLM_0000056701"/>
</dbReference>
<reference evidence="2 3" key="2">
    <citation type="submission" date="2018-11" db="EMBL/GenBank/DDBJ databases">
        <authorList>
            <consortium name="Pathogen Informatics"/>
        </authorList>
    </citation>
    <scope>NUCLEOTIDE SEQUENCE [LARGE SCALE GENOMIC DNA]</scope>
    <source>
        <strain evidence="2 3">MHpl1</strain>
    </source>
</reference>
<dbReference type="OrthoDB" id="70250at2759"/>
<evidence type="ECO:0000256" key="1">
    <source>
        <dbReference type="SAM" id="Phobius"/>
    </source>
</evidence>
<protein>
    <submittedName>
        <fullName evidence="4">Rhodanese domain-containing protein</fullName>
    </submittedName>
</protein>
<evidence type="ECO:0000313" key="3">
    <source>
        <dbReference type="Proteomes" id="UP000268014"/>
    </source>
</evidence>